<protein>
    <recommendedName>
        <fullName evidence="2">DUF362 domain-containing protein</fullName>
    </recommendedName>
</protein>
<proteinExistence type="predicted"/>
<comment type="caution">
    <text evidence="1">The sequence shown here is derived from an EMBL/GenBank/DDBJ whole genome shotgun (WGS) entry which is preliminary data.</text>
</comment>
<evidence type="ECO:0000313" key="1">
    <source>
        <dbReference type="EMBL" id="GAF68788.1"/>
    </source>
</evidence>
<sequence length="90" mass="9829">MIRVGLARTRPGYERLRPPYGPGKAYPELHHLSANAPIADPPNPVYAAIRAALRALGLDASRFGTSEWNPLGDLVALGKRVVLKPNLIRH</sequence>
<feature type="non-terminal residue" evidence="1">
    <location>
        <position position="90"/>
    </location>
</feature>
<name>X0RJ30_9ZZZZ</name>
<dbReference type="AlphaFoldDB" id="X0RJ30"/>
<organism evidence="1">
    <name type="scientific">marine sediment metagenome</name>
    <dbReference type="NCBI Taxonomy" id="412755"/>
    <lineage>
        <taxon>unclassified sequences</taxon>
        <taxon>metagenomes</taxon>
        <taxon>ecological metagenomes</taxon>
    </lineage>
</organism>
<evidence type="ECO:0008006" key="2">
    <source>
        <dbReference type="Google" id="ProtNLM"/>
    </source>
</evidence>
<gene>
    <name evidence="1" type="ORF">S01H1_04795</name>
</gene>
<accession>X0RJ30</accession>
<reference evidence="1" key="1">
    <citation type="journal article" date="2014" name="Front. Microbiol.">
        <title>High frequency of phylogenetically diverse reductive dehalogenase-homologous genes in deep subseafloor sedimentary metagenomes.</title>
        <authorList>
            <person name="Kawai M."/>
            <person name="Futagami T."/>
            <person name="Toyoda A."/>
            <person name="Takaki Y."/>
            <person name="Nishi S."/>
            <person name="Hori S."/>
            <person name="Arai W."/>
            <person name="Tsubouchi T."/>
            <person name="Morono Y."/>
            <person name="Uchiyama I."/>
            <person name="Ito T."/>
            <person name="Fujiyama A."/>
            <person name="Inagaki F."/>
            <person name="Takami H."/>
        </authorList>
    </citation>
    <scope>NUCLEOTIDE SEQUENCE</scope>
    <source>
        <strain evidence="1">Expedition CK06-06</strain>
    </source>
</reference>
<dbReference type="EMBL" id="BARS01002514">
    <property type="protein sequence ID" value="GAF68788.1"/>
    <property type="molecule type" value="Genomic_DNA"/>
</dbReference>